<dbReference type="CDD" id="cd11402">
    <property type="entry name" value="bHLHzip_Mnt"/>
    <property type="match status" value="1"/>
</dbReference>
<name>A0A2T7PH20_POMCA</name>
<gene>
    <name evidence="9" type="ORF">C0Q70_08164</name>
</gene>
<keyword evidence="5" id="KW-0539">Nucleus</keyword>
<keyword evidence="2" id="KW-0805">Transcription regulation</keyword>
<feature type="domain" description="BHLH" evidence="8">
    <location>
        <begin position="59"/>
        <end position="110"/>
    </location>
</feature>
<sequence length="559" mass="58920">MSLNTLLQAAQWVESNNEKTREDSSRHFHHYAKSPSVSEDNSDGRGDDSRDKRRTGGAGTREVHNKLEKNRRAHLKECFDALKQHLSSKEEKKTSNLSILRGAIKCIQNLRRCEKELEQELQKLAQQKSKLRHRLEQLYSEMDQMNVKVDIECFMQQASEDQESNSTNTATEGPESTRASDVEEDEEQEAPPPPRPIARAIPHPVIRTLSSANPPTMNPSISLPASIAVGTIAVPASPTSQPLNLVVTSVAVPTTTTITGSQATSQPTPLLVRPPVTQILQQTLEKRQAQNRQQQSGTSQAVTAVPSSVGVRQAIKAMPAVSPVALTPGAVNFPSVVSLMPGAGNMAKLGGVALSGTQPKTLGQSILLSSAHGLPHPSGNSQATVLPASVIAPIRAINTLTTGGVTTSTTSGAAPVTANQLARPILTAAVQGTGGTTTQQVLATTPMAFGHHPLLAQLPRGASLPGVGVGVGGFPVVCLGAGAQIVPPMTVMTQGLLSPVLSGPLIKQVPLHHILPGTQVLQHTQQQTQQSVVNPLVVVSVPSVVTTTAITTTAVSVTR</sequence>
<evidence type="ECO:0000256" key="2">
    <source>
        <dbReference type="ARBA" id="ARBA00023015"/>
    </source>
</evidence>
<evidence type="ECO:0000313" key="9">
    <source>
        <dbReference type="EMBL" id="PVD32719.1"/>
    </source>
</evidence>
<evidence type="ECO:0000256" key="7">
    <source>
        <dbReference type="SAM" id="MobiDB-lite"/>
    </source>
</evidence>
<feature type="compositionally biased region" description="Basic and acidic residues" evidence="7">
    <location>
        <begin position="42"/>
        <end position="51"/>
    </location>
</feature>
<dbReference type="GO" id="GO:0046983">
    <property type="term" value="F:protein dimerization activity"/>
    <property type="evidence" value="ECO:0007669"/>
    <property type="project" value="InterPro"/>
</dbReference>
<dbReference type="SUPFAM" id="SSF47459">
    <property type="entry name" value="HLH, helix-loop-helix DNA-binding domain"/>
    <property type="match status" value="1"/>
</dbReference>
<dbReference type="Gene3D" id="4.10.280.10">
    <property type="entry name" value="Helix-loop-helix DNA-binding domain"/>
    <property type="match status" value="1"/>
</dbReference>
<dbReference type="GO" id="GO:0000981">
    <property type="term" value="F:DNA-binding transcription factor activity, RNA polymerase II-specific"/>
    <property type="evidence" value="ECO:0007669"/>
    <property type="project" value="TreeGrafter"/>
</dbReference>
<comment type="caution">
    <text evidence="9">The sequence shown here is derived from an EMBL/GenBank/DDBJ whole genome shotgun (WGS) entry which is preliminary data.</text>
</comment>
<dbReference type="Pfam" id="PF00010">
    <property type="entry name" value="HLH"/>
    <property type="match status" value="1"/>
</dbReference>
<dbReference type="Proteomes" id="UP000245119">
    <property type="component" value="Linkage Group LG4"/>
</dbReference>
<evidence type="ECO:0000256" key="6">
    <source>
        <dbReference type="SAM" id="Coils"/>
    </source>
</evidence>
<dbReference type="EMBL" id="PZQS01000004">
    <property type="protein sequence ID" value="PVD32719.1"/>
    <property type="molecule type" value="Genomic_DNA"/>
</dbReference>
<evidence type="ECO:0000256" key="4">
    <source>
        <dbReference type="ARBA" id="ARBA00023163"/>
    </source>
</evidence>
<feature type="coiled-coil region" evidence="6">
    <location>
        <begin position="107"/>
        <end position="148"/>
    </location>
</feature>
<dbReference type="PANTHER" id="PTHR11969:SF99">
    <property type="entry name" value="MAX-BINDING PROTEIN MNT"/>
    <property type="match status" value="1"/>
</dbReference>
<dbReference type="SMART" id="SM00353">
    <property type="entry name" value="HLH"/>
    <property type="match status" value="1"/>
</dbReference>
<dbReference type="GO" id="GO:0005634">
    <property type="term" value="C:nucleus"/>
    <property type="evidence" value="ECO:0007669"/>
    <property type="project" value="UniProtKB-SubCell"/>
</dbReference>
<dbReference type="STRING" id="400727.A0A2T7PH20"/>
<evidence type="ECO:0000313" key="10">
    <source>
        <dbReference type="Proteomes" id="UP000245119"/>
    </source>
</evidence>
<dbReference type="OMA" id="SAQHHHE"/>
<dbReference type="InterPro" id="IPR036638">
    <property type="entry name" value="HLH_DNA-bd_sf"/>
</dbReference>
<dbReference type="PANTHER" id="PTHR11969">
    <property type="entry name" value="MAX DIMERIZATION, MAD"/>
    <property type="match status" value="1"/>
</dbReference>
<keyword evidence="4" id="KW-0804">Transcription</keyword>
<feature type="region of interest" description="Disordered" evidence="7">
    <location>
        <begin position="14"/>
        <end position="69"/>
    </location>
</feature>
<dbReference type="InterPro" id="IPR011598">
    <property type="entry name" value="bHLH_dom"/>
</dbReference>
<evidence type="ECO:0000256" key="3">
    <source>
        <dbReference type="ARBA" id="ARBA00023125"/>
    </source>
</evidence>
<protein>
    <recommendedName>
        <fullName evidence="8">BHLH domain-containing protein</fullName>
    </recommendedName>
</protein>
<reference evidence="9 10" key="1">
    <citation type="submission" date="2018-04" db="EMBL/GenBank/DDBJ databases">
        <title>The genome of golden apple snail Pomacea canaliculata provides insight into stress tolerance and invasive adaptation.</title>
        <authorList>
            <person name="Liu C."/>
            <person name="Liu B."/>
            <person name="Ren Y."/>
            <person name="Zhang Y."/>
            <person name="Wang H."/>
            <person name="Li S."/>
            <person name="Jiang F."/>
            <person name="Yin L."/>
            <person name="Zhang G."/>
            <person name="Qian W."/>
            <person name="Fan W."/>
        </authorList>
    </citation>
    <scope>NUCLEOTIDE SEQUENCE [LARGE SCALE GENOMIC DNA]</scope>
    <source>
        <strain evidence="9">SZHN2017</strain>
        <tissue evidence="9">Muscle</tissue>
    </source>
</reference>
<organism evidence="9 10">
    <name type="scientific">Pomacea canaliculata</name>
    <name type="common">Golden apple snail</name>
    <dbReference type="NCBI Taxonomy" id="400727"/>
    <lineage>
        <taxon>Eukaryota</taxon>
        <taxon>Metazoa</taxon>
        <taxon>Spiralia</taxon>
        <taxon>Lophotrochozoa</taxon>
        <taxon>Mollusca</taxon>
        <taxon>Gastropoda</taxon>
        <taxon>Caenogastropoda</taxon>
        <taxon>Architaenioglossa</taxon>
        <taxon>Ampullarioidea</taxon>
        <taxon>Ampullariidae</taxon>
        <taxon>Pomacea</taxon>
    </lineage>
</organism>
<feature type="compositionally biased region" description="Basic and acidic residues" evidence="7">
    <location>
        <begin position="16"/>
        <end position="26"/>
    </location>
</feature>
<evidence type="ECO:0000259" key="8">
    <source>
        <dbReference type="PROSITE" id="PS50888"/>
    </source>
</evidence>
<keyword evidence="6" id="KW-0175">Coiled coil</keyword>
<keyword evidence="3" id="KW-0238">DNA-binding</keyword>
<evidence type="ECO:0000256" key="5">
    <source>
        <dbReference type="ARBA" id="ARBA00023242"/>
    </source>
</evidence>
<feature type="region of interest" description="Disordered" evidence="7">
    <location>
        <begin position="159"/>
        <end position="200"/>
    </location>
</feature>
<accession>A0A2T7PH20</accession>
<dbReference type="PROSITE" id="PS50888">
    <property type="entry name" value="BHLH"/>
    <property type="match status" value="1"/>
</dbReference>
<evidence type="ECO:0000256" key="1">
    <source>
        <dbReference type="ARBA" id="ARBA00004123"/>
    </source>
</evidence>
<proteinExistence type="predicted"/>
<dbReference type="AlphaFoldDB" id="A0A2T7PH20"/>
<dbReference type="OrthoDB" id="419455at2759"/>
<comment type="subcellular location">
    <subcellularLocation>
        <location evidence="1">Nucleus</location>
    </subcellularLocation>
</comment>
<dbReference type="GO" id="GO:0000978">
    <property type="term" value="F:RNA polymerase II cis-regulatory region sequence-specific DNA binding"/>
    <property type="evidence" value="ECO:0007669"/>
    <property type="project" value="TreeGrafter"/>
</dbReference>
<feature type="compositionally biased region" description="Polar residues" evidence="7">
    <location>
        <begin position="159"/>
        <end position="171"/>
    </location>
</feature>
<keyword evidence="10" id="KW-1185">Reference proteome</keyword>